<dbReference type="InterPro" id="IPR017895">
    <property type="entry name" value="HTH_IS408/IS1162_type"/>
</dbReference>
<evidence type="ECO:0000256" key="2">
    <source>
        <dbReference type="SAM" id="MobiDB-lite"/>
    </source>
</evidence>
<feature type="region of interest" description="Disordered" evidence="2">
    <location>
        <begin position="497"/>
        <end position="522"/>
    </location>
</feature>
<dbReference type="SUPFAM" id="SSF53098">
    <property type="entry name" value="Ribonuclease H-like"/>
    <property type="match status" value="1"/>
</dbReference>
<dbReference type="InterPro" id="IPR001584">
    <property type="entry name" value="Integrase_cat-core"/>
</dbReference>
<dbReference type="NCBIfam" id="NF033546">
    <property type="entry name" value="transpos_IS21"/>
    <property type="match status" value="1"/>
</dbReference>
<dbReference type="EMBL" id="CP100390">
    <property type="protein sequence ID" value="UZE97913.1"/>
    <property type="molecule type" value="Genomic_DNA"/>
</dbReference>
<evidence type="ECO:0000259" key="3">
    <source>
        <dbReference type="PROSITE" id="PS50532"/>
    </source>
</evidence>
<keyword evidence="6" id="KW-1185">Reference proteome</keyword>
<feature type="domain" description="Integrase catalytic" evidence="4">
    <location>
        <begin position="133"/>
        <end position="319"/>
    </location>
</feature>
<accession>A0ABY6N717</accession>
<feature type="region of interest" description="Disordered" evidence="2">
    <location>
        <begin position="385"/>
        <end position="407"/>
    </location>
</feature>
<dbReference type="Pfam" id="PF00665">
    <property type="entry name" value="rve"/>
    <property type="match status" value="1"/>
</dbReference>
<protein>
    <submittedName>
        <fullName evidence="5">IS21 family transposase</fullName>
    </submittedName>
</protein>
<evidence type="ECO:0000313" key="6">
    <source>
        <dbReference type="Proteomes" id="UP001163739"/>
    </source>
</evidence>
<dbReference type="Proteomes" id="UP001163739">
    <property type="component" value="Chromosome"/>
</dbReference>
<dbReference type="InterPro" id="IPR012337">
    <property type="entry name" value="RNaseH-like_sf"/>
</dbReference>
<evidence type="ECO:0000259" key="4">
    <source>
        <dbReference type="PROSITE" id="PS50994"/>
    </source>
</evidence>
<dbReference type="PANTHER" id="PTHR35004:SF8">
    <property type="entry name" value="TRANSPOSASE RV3428C-RELATED"/>
    <property type="match status" value="1"/>
</dbReference>
<proteinExistence type="inferred from homology"/>
<name>A0ABY6N717_9ALTE</name>
<dbReference type="InterPro" id="IPR054353">
    <property type="entry name" value="IstA-like_C"/>
</dbReference>
<evidence type="ECO:0000313" key="5">
    <source>
        <dbReference type="EMBL" id="UZE97913.1"/>
    </source>
</evidence>
<dbReference type="Pfam" id="PF22483">
    <property type="entry name" value="Mu-transpos_C_2"/>
    <property type="match status" value="1"/>
</dbReference>
<comment type="similarity">
    <text evidence="1">Belongs to the transposase IS21/IS408/IS1162 family.</text>
</comment>
<dbReference type="InterPro" id="IPR036397">
    <property type="entry name" value="RNaseH_sf"/>
</dbReference>
<reference evidence="5" key="1">
    <citation type="submission" date="2022-06" db="EMBL/GenBank/DDBJ databases">
        <title>Alkalimarinus sp. nov., isolated from gut of a Alitta virens.</title>
        <authorList>
            <person name="Yang A.I."/>
            <person name="Shin N.-R."/>
        </authorList>
    </citation>
    <scope>NUCLEOTIDE SEQUENCE</scope>
    <source>
        <strain evidence="5">A2M4</strain>
    </source>
</reference>
<organism evidence="5 6">
    <name type="scientific">Alkalimarinus alittae</name>
    <dbReference type="NCBI Taxonomy" id="2961619"/>
    <lineage>
        <taxon>Bacteria</taxon>
        <taxon>Pseudomonadati</taxon>
        <taxon>Pseudomonadota</taxon>
        <taxon>Gammaproteobacteria</taxon>
        <taxon>Alteromonadales</taxon>
        <taxon>Alteromonadaceae</taxon>
        <taxon>Alkalimarinus</taxon>
    </lineage>
</organism>
<feature type="compositionally biased region" description="Low complexity" evidence="2">
    <location>
        <begin position="497"/>
        <end position="511"/>
    </location>
</feature>
<dbReference type="PROSITE" id="PS50994">
    <property type="entry name" value="INTEGRASE"/>
    <property type="match status" value="1"/>
</dbReference>
<gene>
    <name evidence="5" type="primary">istA</name>
    <name evidence="5" type="ORF">NKI27_09325</name>
</gene>
<dbReference type="PROSITE" id="PS50532">
    <property type="entry name" value="HTH_IS408"/>
    <property type="match status" value="1"/>
</dbReference>
<dbReference type="Gene3D" id="3.30.420.10">
    <property type="entry name" value="Ribonuclease H-like superfamily/Ribonuclease H"/>
    <property type="match status" value="1"/>
</dbReference>
<dbReference type="RefSeq" id="WP_265049386.1">
    <property type="nucleotide sequence ID" value="NZ_CP100390.1"/>
</dbReference>
<dbReference type="PANTHER" id="PTHR35004">
    <property type="entry name" value="TRANSPOSASE RV3428C-RELATED"/>
    <property type="match status" value="1"/>
</dbReference>
<feature type="domain" description="HTH IS408-type" evidence="3">
    <location>
        <begin position="11"/>
        <end position="92"/>
    </location>
</feature>
<sequence length="522" mass="60423">MPSKRLPMRQIKDILRLKFEAKLSHRKIARCLNIGVGTVSLYARRANEVGLTWPLPSELSESELEQRLFPEPKIKDRHGRVEPDYAQIHQELKRKGVTKQLLWEEYKQAYGDAGYQFSQYCNYYRQWIKKQQRSMRHIHQAGEKLFVDYSGATVPIVNPNTGEIHPAQIFVATLGASHYTFALASWSQQKADWIDAHVKAFEFFGGVPEVVVPDQLRSAVSKPCRYEPEINRSYQHLATHYKTVIIPARPLKPKDKAKAENAVLIVQRWILARLRHQTFFTLAELNLAIKALLADLNQRPFKKLPGSRLSQFELLDKPALRPLPSTRYEYTEFKLARINIDYHFEFDKHFYSVPHHLVKHEVEIHATREGIAVFFKGQQIARHGRSQRPGSFTTDANHMPQAHQRHKTWTPERLMNWGRRIGESTQQLVKDIIEQKRHPEQAYRACLGLLNLSKQYTPARLEAACQRVSVSACQRAIHIKSPRLKSVKSILESNMDQLPLPLSPNQPSTPNHPNVRGSDYYH</sequence>
<evidence type="ECO:0000256" key="1">
    <source>
        <dbReference type="ARBA" id="ARBA00009277"/>
    </source>
</evidence>